<dbReference type="EMBL" id="JAUPFM010000003">
    <property type="protein sequence ID" value="KAK2855824.1"/>
    <property type="molecule type" value="Genomic_DNA"/>
</dbReference>
<feature type="transmembrane region" description="Helical" evidence="7">
    <location>
        <begin position="100"/>
        <end position="119"/>
    </location>
</feature>
<dbReference type="PROSITE" id="PS50216">
    <property type="entry name" value="DHHC"/>
    <property type="match status" value="1"/>
</dbReference>
<comment type="subcellular location">
    <subcellularLocation>
        <location evidence="1">Membrane</location>
        <topology evidence="1">Multi-pass membrane protein</topology>
    </subcellularLocation>
</comment>
<dbReference type="EC" id="2.3.1.225" evidence="7"/>
<feature type="transmembrane region" description="Helical" evidence="7">
    <location>
        <begin position="211"/>
        <end position="236"/>
    </location>
</feature>
<name>A0AA88NBF5_CHASR</name>
<dbReference type="PANTHER" id="PTHR22883:SF28">
    <property type="entry name" value="PALMITOYLTRANSFERASE ZDHHC14"/>
    <property type="match status" value="1"/>
</dbReference>
<keyword evidence="2 7" id="KW-0808">Transferase</keyword>
<dbReference type="AlphaFoldDB" id="A0AA88NBF5"/>
<dbReference type="GO" id="GO:0005783">
    <property type="term" value="C:endoplasmic reticulum"/>
    <property type="evidence" value="ECO:0007669"/>
    <property type="project" value="TreeGrafter"/>
</dbReference>
<evidence type="ECO:0000256" key="2">
    <source>
        <dbReference type="ARBA" id="ARBA00022679"/>
    </source>
</evidence>
<accession>A0AA88NBF5</accession>
<dbReference type="GO" id="GO:0005794">
    <property type="term" value="C:Golgi apparatus"/>
    <property type="evidence" value="ECO:0007669"/>
    <property type="project" value="TreeGrafter"/>
</dbReference>
<feature type="domain" description="Palmitoyltransferase DHHC" evidence="8">
    <location>
        <begin position="165"/>
        <end position="320"/>
    </location>
</feature>
<evidence type="ECO:0000256" key="5">
    <source>
        <dbReference type="ARBA" id="ARBA00023136"/>
    </source>
</evidence>
<dbReference type="GO" id="GO:0016020">
    <property type="term" value="C:membrane"/>
    <property type="evidence" value="ECO:0007669"/>
    <property type="project" value="UniProtKB-SubCell"/>
</dbReference>
<comment type="domain">
    <text evidence="7">The DHHC domain is required for palmitoyltransferase activity.</text>
</comment>
<reference evidence="9" key="1">
    <citation type="submission" date="2023-07" db="EMBL/GenBank/DDBJ databases">
        <title>Chromosome-level Genome Assembly of Striped Snakehead (Channa striata).</title>
        <authorList>
            <person name="Liu H."/>
        </authorList>
    </citation>
    <scope>NUCLEOTIDE SEQUENCE</scope>
    <source>
        <strain evidence="9">Gz</strain>
        <tissue evidence="9">Muscle</tissue>
    </source>
</reference>
<evidence type="ECO:0000256" key="7">
    <source>
        <dbReference type="RuleBase" id="RU079119"/>
    </source>
</evidence>
<keyword evidence="3 7" id="KW-0812">Transmembrane</keyword>
<sequence length="537" mass="58987">MSQIHHAVLEQQPGQYNQICTRGGSSAEAAESGSCPGHRNRTPRRKWRVFPGRNRFYCDGRIMMARQSGVFYLTLVLILLTSGLFFTFDCPFLAAHLTPAIPAVGGVLFVFVMGMLFRASFSDPGVLPRATADEAADLERQIESSGCSRAPPRTRDVLINGQTVKLKYCFTCKIFRPPRASHCSLCDNCVERFDHHCPWVGNCVGRRNYRFFYLFIVSLSFLTIFIFAFVITHIVLRSNQSGFLSALKDTPARYPSALLLDFIDVQQTVCLSVSKASSLTLSCTVLEVVVCFFSVWSIVGLSGFHTYLISSNQTTNEDIKGSWSTKRAKDNYNPYSHGDILTNCCAALCGPLPPSLIDRRGLIRCDTQQAVSQPNSTSTSSYASTQLRSHTCDQDQCLQSTKFVLQAAATPLLHSDPVVLAPLPGKTTTLVGPCAYLAPTQPSLPSCGGDVLALRDAAADSHCHHHLHLHHHHHHHFVSPEETPCTTPQAALPCPAHLHLHPPPHPPVPSAAVLYDPTCQDTLHEDSVRGLVKLSSV</sequence>
<keyword evidence="6 7" id="KW-0012">Acyltransferase</keyword>
<keyword evidence="4 7" id="KW-1133">Transmembrane helix</keyword>
<comment type="caution">
    <text evidence="9">The sequence shown here is derived from an EMBL/GenBank/DDBJ whole genome shotgun (WGS) entry which is preliminary data.</text>
</comment>
<proteinExistence type="inferred from homology"/>
<keyword evidence="10" id="KW-1185">Reference proteome</keyword>
<keyword evidence="5 7" id="KW-0472">Membrane</keyword>
<evidence type="ECO:0000256" key="3">
    <source>
        <dbReference type="ARBA" id="ARBA00022692"/>
    </source>
</evidence>
<dbReference type="GO" id="GO:0019706">
    <property type="term" value="F:protein-cysteine S-palmitoyltransferase activity"/>
    <property type="evidence" value="ECO:0007669"/>
    <property type="project" value="UniProtKB-EC"/>
</dbReference>
<dbReference type="Proteomes" id="UP001187415">
    <property type="component" value="Unassembled WGS sequence"/>
</dbReference>
<comment type="similarity">
    <text evidence="7">Belongs to the DHHC palmitoyltransferase family.</text>
</comment>
<evidence type="ECO:0000256" key="1">
    <source>
        <dbReference type="ARBA" id="ARBA00004141"/>
    </source>
</evidence>
<dbReference type="GO" id="GO:0006612">
    <property type="term" value="P:protein targeting to membrane"/>
    <property type="evidence" value="ECO:0007669"/>
    <property type="project" value="TreeGrafter"/>
</dbReference>
<comment type="catalytic activity">
    <reaction evidence="7">
        <text>L-cysteinyl-[protein] + hexadecanoyl-CoA = S-hexadecanoyl-L-cysteinyl-[protein] + CoA</text>
        <dbReference type="Rhea" id="RHEA:36683"/>
        <dbReference type="Rhea" id="RHEA-COMP:10131"/>
        <dbReference type="Rhea" id="RHEA-COMP:11032"/>
        <dbReference type="ChEBI" id="CHEBI:29950"/>
        <dbReference type="ChEBI" id="CHEBI:57287"/>
        <dbReference type="ChEBI" id="CHEBI:57379"/>
        <dbReference type="ChEBI" id="CHEBI:74151"/>
        <dbReference type="EC" id="2.3.1.225"/>
    </reaction>
</comment>
<feature type="transmembrane region" description="Helical" evidence="7">
    <location>
        <begin position="70"/>
        <end position="88"/>
    </location>
</feature>
<protein>
    <recommendedName>
        <fullName evidence="7">Palmitoyltransferase</fullName>
        <ecNumber evidence="7">2.3.1.225</ecNumber>
    </recommendedName>
</protein>
<dbReference type="Pfam" id="PF01529">
    <property type="entry name" value="DHHC"/>
    <property type="match status" value="1"/>
</dbReference>
<evidence type="ECO:0000313" key="10">
    <source>
        <dbReference type="Proteomes" id="UP001187415"/>
    </source>
</evidence>
<evidence type="ECO:0000256" key="4">
    <source>
        <dbReference type="ARBA" id="ARBA00022989"/>
    </source>
</evidence>
<dbReference type="InterPro" id="IPR001594">
    <property type="entry name" value="Palmitoyltrfase_DHHC"/>
</dbReference>
<gene>
    <name evidence="9" type="ORF">Q5P01_004559</name>
</gene>
<dbReference type="InterPro" id="IPR039859">
    <property type="entry name" value="PFA4/ZDH16/20/ERF2-like"/>
</dbReference>
<dbReference type="PANTHER" id="PTHR22883">
    <property type="entry name" value="ZINC FINGER DHHC DOMAIN CONTAINING PROTEIN"/>
    <property type="match status" value="1"/>
</dbReference>
<evidence type="ECO:0000313" key="9">
    <source>
        <dbReference type="EMBL" id="KAK2855824.1"/>
    </source>
</evidence>
<organism evidence="9 10">
    <name type="scientific">Channa striata</name>
    <name type="common">Snakehead murrel</name>
    <name type="synonym">Ophicephalus striatus</name>
    <dbReference type="NCBI Taxonomy" id="64152"/>
    <lineage>
        <taxon>Eukaryota</taxon>
        <taxon>Metazoa</taxon>
        <taxon>Chordata</taxon>
        <taxon>Craniata</taxon>
        <taxon>Vertebrata</taxon>
        <taxon>Euteleostomi</taxon>
        <taxon>Actinopterygii</taxon>
        <taxon>Neopterygii</taxon>
        <taxon>Teleostei</taxon>
        <taxon>Neoteleostei</taxon>
        <taxon>Acanthomorphata</taxon>
        <taxon>Anabantaria</taxon>
        <taxon>Anabantiformes</taxon>
        <taxon>Channoidei</taxon>
        <taxon>Channidae</taxon>
        <taxon>Channa</taxon>
    </lineage>
</organism>
<evidence type="ECO:0000259" key="8">
    <source>
        <dbReference type="Pfam" id="PF01529"/>
    </source>
</evidence>
<evidence type="ECO:0000256" key="6">
    <source>
        <dbReference type="ARBA" id="ARBA00023315"/>
    </source>
</evidence>